<dbReference type="GO" id="GO:0001228">
    <property type="term" value="F:DNA-binding transcription activator activity, RNA polymerase II-specific"/>
    <property type="evidence" value="ECO:0007669"/>
    <property type="project" value="TreeGrafter"/>
</dbReference>
<keyword evidence="13" id="KW-1185">Reference proteome</keyword>
<dbReference type="FunFam" id="3.30.160.60:FF:000729">
    <property type="entry name" value="Zinc finger protein 646"/>
    <property type="match status" value="2"/>
</dbReference>
<feature type="domain" description="C2H2-type" evidence="11">
    <location>
        <begin position="1106"/>
        <end position="1133"/>
    </location>
</feature>
<dbReference type="Proteomes" id="UP000265000">
    <property type="component" value="Unplaced"/>
</dbReference>
<accession>A0A3Q2R2Q9</accession>
<evidence type="ECO:0000259" key="11">
    <source>
        <dbReference type="PROSITE" id="PS50157"/>
    </source>
</evidence>
<feature type="domain" description="C2H2-type" evidence="11">
    <location>
        <begin position="705"/>
        <end position="732"/>
    </location>
</feature>
<feature type="domain" description="C2H2-type" evidence="11">
    <location>
        <begin position="1269"/>
        <end position="1296"/>
    </location>
</feature>
<feature type="domain" description="C2H2-type" evidence="11">
    <location>
        <begin position="1213"/>
        <end position="1240"/>
    </location>
</feature>
<feature type="domain" description="C2H2-type" evidence="11">
    <location>
        <begin position="865"/>
        <end position="894"/>
    </location>
</feature>
<keyword evidence="7" id="KW-0804">Transcription</keyword>
<feature type="domain" description="C2H2-type" evidence="11">
    <location>
        <begin position="837"/>
        <end position="864"/>
    </location>
</feature>
<dbReference type="SUPFAM" id="SSF57667">
    <property type="entry name" value="beta-beta-alpha zinc fingers"/>
    <property type="match status" value="15"/>
</dbReference>
<sequence>MDAHRQQDEDRRFKCSECGRGYRHAGSLTNHRRTHEVGSFHCSICGKENLNASAMKNHLRSHTSFKKHSCADCGKCFRLAAQLLAHMRIHLVQRSADPWRRNADVGNSTYEKEIDPRLDELPNAVGIPAETPEDAYDSQAESCSDAANRPFRCNLCEKSYIHHRSLINHRKTHQLGVFECTVCFKLCSNMGALYSHQRTHKARGAKEPRPTAGSYPNMDLLLPQSPDAAGDFCHLCQTLFPSNTAFQEHIQMHNSSSQPCSEPTDVYEPAVASPESGFCVSPVEDRPPPSLTDPPRSFGPAHHGLTPPLGGPQGDPSAIDTGGVPAPSAEETSAADSDERPFRCQTCGRSYRHSGSLINHRRSHQVGVFQCSVCGKTYPHLAALRSHLRLHKAQRASLHLHAAADWLSPEPLTADGHQGCFYPPHQQTRSPSGVDQEDACEETTPQTRHMCADCGETSADVAGIKSHRCPLRPQRHDAHSFSFSFSASENPETNLSHGSDGDRRYNESAAGLSRAAEDEDDDPDEEDDGDHYQCSVCGDGYATMTALRSHLQAHHHPHASHPPLSSRDDTRDDGPVEMTICSTCGESLVDRQDLMAHQLRHEAERAACERPVQGDVSESKEEAFIICSSCGVSCSSYRRLHSHGCTAEEKEEIEAGERPQHEETSLGRDGGDAGERRYKCDQCGRSYRHAGSLLNHKKSHKTGVFRCAVCQKRFYNLLALKNHQRSHFDVKRHSCPECGKAFKIQKQLLNHLRRHKENRAKNQDLQPGDGSGPDAREPPPASDSGQDAAVQDAAVQDAAVQDVRDEKRPFSCGQCGRTYRHAGSLVNHRNSHKTGQYYCSICRNTYSNQLAMKNHLRSHFAYKKHLCQKCGKGFRGQKQLLAHVCADLRTGRRPRAVRRQKVVPSAAPACGQEERPFQCNICHRSYRHAGSLLNHKNTHKTGHFICTFCSKPFSNLMALRNHTRIHTQTKRHACPTCGKAFRLASVLHSHQRLHSQPPRHFCCSSCGRSFQGRSGLERHRCQRGEQGEGGEGGDGGEGGEAPPGRQTPQTGEKCFTCDLCGRSYRHAGSLLNHKKSHSEDLYQCTLCLQTFPDALSLQLHSQIRRQSCPQCGKTFCVAAHLHGHMEAHSRSRGQQSSSAGYQERRAERHVAQGSCQQGNGVCWDLNGSGGPSALVPGGDAHPQTRHVCEHCGRTYRHAGSLLNHKNSHKTGRFCCSVCHKEFSNLMALKNHRRIHTEPKRYQCLTCGKAFRVSTQLMCHRRIHTKEKPFTCQLCRRSFSSKSNLRNHEKMHQNPPQNHSSPFDTEADAFMDLDLESLL</sequence>
<protein>
    <submittedName>
        <fullName evidence="12">Zinc finger protein 646</fullName>
    </submittedName>
</protein>
<evidence type="ECO:0000256" key="8">
    <source>
        <dbReference type="ARBA" id="ARBA00023242"/>
    </source>
</evidence>
<feature type="domain" description="C2H2-type" evidence="11">
    <location>
        <begin position="972"/>
        <end position="999"/>
    </location>
</feature>
<evidence type="ECO:0000256" key="4">
    <source>
        <dbReference type="ARBA" id="ARBA00022771"/>
    </source>
</evidence>
<feature type="domain" description="C2H2-type" evidence="11">
    <location>
        <begin position="678"/>
        <end position="700"/>
    </location>
</feature>
<dbReference type="Ensembl" id="ENSFHET00000030565.1">
    <property type="protein sequence ID" value="ENSFHEP00000034917.1"/>
    <property type="gene ID" value="ENSFHEG00000000561.1"/>
</dbReference>
<feature type="domain" description="C2H2-type" evidence="11">
    <location>
        <begin position="151"/>
        <end position="173"/>
    </location>
</feature>
<feature type="domain" description="C2H2-type" evidence="11">
    <location>
        <begin position="733"/>
        <end position="760"/>
    </location>
</feature>
<feature type="compositionally biased region" description="Gly residues" evidence="10">
    <location>
        <begin position="1027"/>
        <end position="1041"/>
    </location>
</feature>
<keyword evidence="4 9" id="KW-0863">Zinc-finger</keyword>
<evidence type="ECO:0000256" key="6">
    <source>
        <dbReference type="ARBA" id="ARBA00023015"/>
    </source>
</evidence>
<dbReference type="GeneTree" id="ENSGT00940000164729"/>
<dbReference type="STRING" id="8078.ENSFHEP00000034917"/>
<dbReference type="PANTHER" id="PTHR24376">
    <property type="entry name" value="ZINC FINGER PROTEIN"/>
    <property type="match status" value="1"/>
</dbReference>
<dbReference type="InterPro" id="IPR013087">
    <property type="entry name" value="Znf_C2H2_type"/>
</dbReference>
<comment type="subcellular location">
    <subcellularLocation>
        <location evidence="1">Nucleus</location>
    </subcellularLocation>
</comment>
<dbReference type="PROSITE" id="PS50157">
    <property type="entry name" value="ZINC_FINGER_C2H2_2"/>
    <property type="match status" value="25"/>
</dbReference>
<feature type="domain" description="C2H2-type" evidence="11">
    <location>
        <begin position="1241"/>
        <end position="1268"/>
    </location>
</feature>
<dbReference type="SMART" id="SM00355">
    <property type="entry name" value="ZnF_C2H2"/>
    <property type="match status" value="28"/>
</dbReference>
<dbReference type="PROSITE" id="PS00028">
    <property type="entry name" value="ZINC_FINGER_C2H2_1"/>
    <property type="match status" value="22"/>
</dbReference>
<dbReference type="FunFam" id="3.30.160.60:FF:001345">
    <property type="entry name" value="zinc finger protein 646"/>
    <property type="match status" value="4"/>
</dbReference>
<dbReference type="Pfam" id="PF13912">
    <property type="entry name" value="zf-C2H2_6"/>
    <property type="match status" value="2"/>
</dbReference>
<feature type="domain" description="C2H2-type" evidence="11">
    <location>
        <begin position="579"/>
        <end position="606"/>
    </location>
</feature>
<feature type="domain" description="C2H2-type" evidence="11">
    <location>
        <begin position="810"/>
        <end position="832"/>
    </location>
</feature>
<dbReference type="FunFam" id="3.30.160.60:FF:002353">
    <property type="entry name" value="Zinc finger protein 646"/>
    <property type="match status" value="2"/>
</dbReference>
<feature type="domain" description="C2H2-type" evidence="11">
    <location>
        <begin position="1186"/>
        <end position="1213"/>
    </location>
</feature>
<evidence type="ECO:0000313" key="12">
    <source>
        <dbReference type="Ensembl" id="ENSFHEP00000034917.1"/>
    </source>
</evidence>
<feature type="domain" description="C2H2-type" evidence="11">
    <location>
        <begin position="917"/>
        <end position="939"/>
    </location>
</feature>
<feature type="domain" description="C2H2-type" evidence="11">
    <location>
        <begin position="40"/>
        <end position="67"/>
    </location>
</feature>
<organism evidence="12 13">
    <name type="scientific">Fundulus heteroclitus</name>
    <name type="common">Killifish</name>
    <name type="synonym">Mummichog</name>
    <dbReference type="NCBI Taxonomy" id="8078"/>
    <lineage>
        <taxon>Eukaryota</taxon>
        <taxon>Metazoa</taxon>
        <taxon>Chordata</taxon>
        <taxon>Craniata</taxon>
        <taxon>Vertebrata</taxon>
        <taxon>Euteleostomi</taxon>
        <taxon>Actinopterygii</taxon>
        <taxon>Neopterygii</taxon>
        <taxon>Teleostei</taxon>
        <taxon>Neoteleostei</taxon>
        <taxon>Acanthomorphata</taxon>
        <taxon>Ovalentaria</taxon>
        <taxon>Atherinomorphae</taxon>
        <taxon>Cyprinodontiformes</taxon>
        <taxon>Fundulidae</taxon>
        <taxon>Fundulus</taxon>
    </lineage>
</organism>
<evidence type="ECO:0000256" key="5">
    <source>
        <dbReference type="ARBA" id="ARBA00022833"/>
    </source>
</evidence>
<dbReference type="Pfam" id="PF12874">
    <property type="entry name" value="zf-met"/>
    <property type="match status" value="2"/>
</dbReference>
<evidence type="ECO:0000313" key="13">
    <source>
        <dbReference type="Proteomes" id="UP000265000"/>
    </source>
</evidence>
<feature type="domain" description="C2H2-type" evidence="11">
    <location>
        <begin position="1055"/>
        <end position="1082"/>
    </location>
</feature>
<evidence type="ECO:0000256" key="7">
    <source>
        <dbReference type="ARBA" id="ARBA00023163"/>
    </source>
</evidence>
<dbReference type="PANTHER" id="PTHR24376:SF100">
    <property type="entry name" value="ZINC FINGER PROTEIN 646"/>
    <property type="match status" value="1"/>
</dbReference>
<name>A0A3Q2R2Q9_FUNHE</name>
<dbReference type="Gene3D" id="3.30.160.60">
    <property type="entry name" value="Classic Zinc Finger"/>
    <property type="match status" value="15"/>
</dbReference>
<keyword evidence="6" id="KW-0805">Transcription regulation</keyword>
<feature type="region of interest" description="Disordered" evidence="10">
    <location>
        <begin position="551"/>
        <end position="576"/>
    </location>
</feature>
<feature type="region of interest" description="Disordered" evidence="10">
    <location>
        <begin position="757"/>
        <end position="790"/>
    </location>
</feature>
<keyword evidence="3" id="KW-0677">Repeat</keyword>
<dbReference type="Pfam" id="PF00096">
    <property type="entry name" value="zf-C2H2"/>
    <property type="match status" value="11"/>
</dbReference>
<feature type="domain" description="C2H2-type" evidence="11">
    <location>
        <begin position="1001"/>
        <end position="1030"/>
    </location>
</feature>
<proteinExistence type="predicted"/>
<evidence type="ECO:0000256" key="1">
    <source>
        <dbReference type="ARBA" id="ARBA00004123"/>
    </source>
</evidence>
<keyword evidence="2" id="KW-0479">Metal-binding</keyword>
<reference evidence="12" key="1">
    <citation type="submission" date="2025-08" db="UniProtKB">
        <authorList>
            <consortium name="Ensembl"/>
        </authorList>
    </citation>
    <scope>IDENTIFICATION</scope>
</reference>
<dbReference type="FunFam" id="3.30.160.60:FF:000446">
    <property type="entry name" value="Zinc finger protein"/>
    <property type="match status" value="2"/>
</dbReference>
<feature type="compositionally biased region" description="Acidic residues" evidence="10">
    <location>
        <begin position="517"/>
        <end position="529"/>
    </location>
</feature>
<dbReference type="GO" id="GO:0008270">
    <property type="term" value="F:zinc ion binding"/>
    <property type="evidence" value="ECO:0007669"/>
    <property type="project" value="UniProtKB-KW"/>
</dbReference>
<dbReference type="GO" id="GO:0000978">
    <property type="term" value="F:RNA polymerase II cis-regulatory region sequence-specific DNA binding"/>
    <property type="evidence" value="ECO:0007669"/>
    <property type="project" value="TreeGrafter"/>
</dbReference>
<feature type="compositionally biased region" description="Basic and acidic residues" evidence="10">
    <location>
        <begin position="1017"/>
        <end position="1026"/>
    </location>
</feature>
<feature type="region of interest" description="Disordered" evidence="10">
    <location>
        <begin position="649"/>
        <end position="673"/>
    </location>
</feature>
<feature type="domain" description="C2H2-type" evidence="11">
    <location>
        <begin position="13"/>
        <end position="35"/>
    </location>
</feature>
<dbReference type="GO" id="GO:0005634">
    <property type="term" value="C:nucleus"/>
    <property type="evidence" value="ECO:0007669"/>
    <property type="project" value="UniProtKB-SubCell"/>
</dbReference>
<reference evidence="12" key="2">
    <citation type="submission" date="2025-09" db="UniProtKB">
        <authorList>
            <consortium name="Ensembl"/>
        </authorList>
    </citation>
    <scope>IDENTIFICATION</scope>
</reference>
<evidence type="ECO:0000256" key="10">
    <source>
        <dbReference type="SAM" id="MobiDB-lite"/>
    </source>
</evidence>
<evidence type="ECO:0000256" key="2">
    <source>
        <dbReference type="ARBA" id="ARBA00022723"/>
    </source>
</evidence>
<feature type="domain" description="C2H2-type" evidence="11">
    <location>
        <begin position="944"/>
        <end position="971"/>
    </location>
</feature>
<evidence type="ECO:0000256" key="9">
    <source>
        <dbReference type="PROSITE-ProRule" id="PRU00042"/>
    </source>
</evidence>
<dbReference type="SMART" id="SM00746">
    <property type="entry name" value="TRASH"/>
    <property type="match status" value="4"/>
</dbReference>
<feature type="region of interest" description="Disordered" evidence="10">
    <location>
        <begin position="275"/>
        <end position="342"/>
    </location>
</feature>
<feature type="compositionally biased region" description="Basic and acidic residues" evidence="10">
    <location>
        <begin position="653"/>
        <end position="673"/>
    </location>
</feature>
<keyword evidence="8" id="KW-0539">Nucleus</keyword>
<dbReference type="FunFam" id="3.30.160.60:FF:001289">
    <property type="entry name" value="Zinc finger protein 574"/>
    <property type="match status" value="1"/>
</dbReference>
<feature type="domain" description="C2H2-type" evidence="11">
    <location>
        <begin position="532"/>
        <end position="563"/>
    </location>
</feature>
<feature type="region of interest" description="Disordered" evidence="10">
    <location>
        <begin position="1017"/>
        <end position="1051"/>
    </location>
</feature>
<keyword evidence="5" id="KW-0862">Zinc</keyword>
<feature type="domain" description="C2H2-type" evidence="11">
    <location>
        <begin position="342"/>
        <end position="364"/>
    </location>
</feature>
<dbReference type="Pfam" id="PF13894">
    <property type="entry name" value="zf-C2H2_4"/>
    <property type="match status" value="1"/>
</dbReference>
<dbReference type="InterPro" id="IPR011017">
    <property type="entry name" value="TRASH_dom"/>
</dbReference>
<feature type="domain" description="C2H2-type" evidence="11">
    <location>
        <begin position="178"/>
        <end position="205"/>
    </location>
</feature>
<evidence type="ECO:0000256" key="3">
    <source>
        <dbReference type="ARBA" id="ARBA00022737"/>
    </source>
</evidence>
<feature type="region of interest" description="Disordered" evidence="10">
    <location>
        <begin position="483"/>
        <end position="532"/>
    </location>
</feature>
<feature type="domain" description="C2H2-type" evidence="11">
    <location>
        <begin position="369"/>
        <end position="396"/>
    </location>
</feature>
<dbReference type="InterPro" id="IPR036236">
    <property type="entry name" value="Znf_C2H2_sf"/>
</dbReference>
<feature type="domain" description="C2H2-type" evidence="11">
    <location>
        <begin position="68"/>
        <end position="95"/>
    </location>
</feature>